<organism evidence="1">
    <name type="scientific">Rhizophora mucronata</name>
    <name type="common">Asiatic mangrove</name>
    <dbReference type="NCBI Taxonomy" id="61149"/>
    <lineage>
        <taxon>Eukaryota</taxon>
        <taxon>Viridiplantae</taxon>
        <taxon>Streptophyta</taxon>
        <taxon>Embryophyta</taxon>
        <taxon>Tracheophyta</taxon>
        <taxon>Spermatophyta</taxon>
        <taxon>Magnoliopsida</taxon>
        <taxon>eudicotyledons</taxon>
        <taxon>Gunneridae</taxon>
        <taxon>Pentapetalae</taxon>
        <taxon>rosids</taxon>
        <taxon>fabids</taxon>
        <taxon>Malpighiales</taxon>
        <taxon>Rhizophoraceae</taxon>
        <taxon>Rhizophora</taxon>
    </lineage>
</organism>
<reference evidence="1" key="1">
    <citation type="submission" date="2018-02" db="EMBL/GenBank/DDBJ databases">
        <title>Rhizophora mucronata_Transcriptome.</title>
        <authorList>
            <person name="Meera S.P."/>
            <person name="Sreeshan A."/>
            <person name="Augustine A."/>
        </authorList>
    </citation>
    <scope>NUCLEOTIDE SEQUENCE</scope>
    <source>
        <tissue evidence="1">Leaf</tissue>
    </source>
</reference>
<evidence type="ECO:0000313" key="1">
    <source>
        <dbReference type="EMBL" id="MBX60876.1"/>
    </source>
</evidence>
<dbReference type="AlphaFoldDB" id="A0A2P2Q1J0"/>
<protein>
    <submittedName>
        <fullName evidence="1">Uncharacterized protein</fullName>
    </submittedName>
</protein>
<sequence length="19" mass="2160">MTSSFRHTPVLSKIAKMKP</sequence>
<accession>A0A2P2Q1J0</accession>
<name>A0A2P2Q1J0_RHIMU</name>
<dbReference type="EMBL" id="GGEC01080392">
    <property type="protein sequence ID" value="MBX60876.1"/>
    <property type="molecule type" value="Transcribed_RNA"/>
</dbReference>
<proteinExistence type="predicted"/>